<dbReference type="PANTHER" id="PTHR28218:SF1">
    <property type="entry name" value="VPS4-ASSOCIATED PROTEIN 1"/>
    <property type="match status" value="1"/>
</dbReference>
<name>A0A167FVE6_9ASCO</name>
<dbReference type="KEGG" id="slb:AWJ20_3392"/>
<proteinExistence type="predicted"/>
<feature type="compositionally biased region" description="Basic and acidic residues" evidence="1">
    <location>
        <begin position="86"/>
        <end position="117"/>
    </location>
</feature>
<dbReference type="Pfam" id="PF08432">
    <property type="entry name" value="Vfa1"/>
    <property type="match status" value="1"/>
</dbReference>
<keyword evidence="3" id="KW-1185">Reference proteome</keyword>
<evidence type="ECO:0000256" key="1">
    <source>
        <dbReference type="SAM" id="MobiDB-lite"/>
    </source>
</evidence>
<feature type="region of interest" description="Disordered" evidence="1">
    <location>
        <begin position="165"/>
        <end position="208"/>
    </location>
</feature>
<dbReference type="Proteomes" id="UP000189580">
    <property type="component" value="Chromosome b"/>
</dbReference>
<feature type="region of interest" description="Disordered" evidence="1">
    <location>
        <begin position="86"/>
        <end position="138"/>
    </location>
</feature>
<sequence>MPPLPFNDIYHLRKVAESSSKPCFICYKPTTAVLVSEDGKADFFYACEVHLQDSNFATAKIDPEVELAKEKQKKLDAEIELLKKKWDQRQKAKEKDKSKDSDKKKEEGKDKDNKNSDKTTQAELGSLESEKKVQDSIASKSPRVYIVNRSIHNIRLEHWRNIQRSKQTQKLLQDKNLFPKVPTHSPSPPPAPSVSSSSPPPPPTPPSS</sequence>
<dbReference type="GeneID" id="30035409"/>
<dbReference type="RefSeq" id="XP_018738225.1">
    <property type="nucleotide sequence ID" value="XM_018880402.1"/>
</dbReference>
<protein>
    <recommendedName>
        <fullName evidence="4">VPS4-associated protein 1</fullName>
    </recommendedName>
</protein>
<gene>
    <name evidence="2" type="ORF">AWJ20_3392</name>
</gene>
<dbReference type="GO" id="GO:0005768">
    <property type="term" value="C:endosome"/>
    <property type="evidence" value="ECO:0007669"/>
    <property type="project" value="TreeGrafter"/>
</dbReference>
<reference evidence="2 3" key="1">
    <citation type="submission" date="2016-02" db="EMBL/GenBank/DDBJ databases">
        <title>Complete genome sequence and transcriptome regulation of the pentose utilising yeast Sugiyamaella lignohabitans.</title>
        <authorList>
            <person name="Bellasio M."/>
            <person name="Peymann A."/>
            <person name="Valli M."/>
            <person name="Sipitzky M."/>
            <person name="Graf A."/>
            <person name="Sauer M."/>
            <person name="Marx H."/>
            <person name="Mattanovich D."/>
        </authorList>
    </citation>
    <scope>NUCLEOTIDE SEQUENCE [LARGE SCALE GENOMIC DNA]</scope>
    <source>
        <strain evidence="2 3">CBS 10342</strain>
    </source>
</reference>
<evidence type="ECO:0008006" key="4">
    <source>
        <dbReference type="Google" id="ProtNLM"/>
    </source>
</evidence>
<dbReference type="GO" id="GO:0007034">
    <property type="term" value="P:vacuolar transport"/>
    <property type="evidence" value="ECO:0007669"/>
    <property type="project" value="TreeGrafter"/>
</dbReference>
<accession>A0A167FVE6</accession>
<dbReference type="AlphaFoldDB" id="A0A167FVE6"/>
<evidence type="ECO:0000313" key="2">
    <source>
        <dbReference type="EMBL" id="ANB15748.1"/>
    </source>
</evidence>
<dbReference type="PANTHER" id="PTHR28218">
    <property type="entry name" value="VPS4-ASSOCIATED PROTEIN 1"/>
    <property type="match status" value="1"/>
</dbReference>
<dbReference type="InterPro" id="IPR013640">
    <property type="entry name" value="Vfa1"/>
</dbReference>
<feature type="compositionally biased region" description="Pro residues" evidence="1">
    <location>
        <begin position="185"/>
        <end position="208"/>
    </location>
</feature>
<evidence type="ECO:0000313" key="3">
    <source>
        <dbReference type="Proteomes" id="UP000189580"/>
    </source>
</evidence>
<organism evidence="2 3">
    <name type="scientific">Sugiyamaella lignohabitans</name>
    <dbReference type="NCBI Taxonomy" id="796027"/>
    <lineage>
        <taxon>Eukaryota</taxon>
        <taxon>Fungi</taxon>
        <taxon>Dikarya</taxon>
        <taxon>Ascomycota</taxon>
        <taxon>Saccharomycotina</taxon>
        <taxon>Dipodascomycetes</taxon>
        <taxon>Dipodascales</taxon>
        <taxon>Trichomonascaceae</taxon>
        <taxon>Sugiyamaella</taxon>
    </lineage>
</organism>
<dbReference type="OrthoDB" id="2158714at2759"/>
<dbReference type="EMBL" id="CP014503">
    <property type="protein sequence ID" value="ANB15748.1"/>
    <property type="molecule type" value="Genomic_DNA"/>
</dbReference>